<dbReference type="SUPFAM" id="SSF53335">
    <property type="entry name" value="S-adenosyl-L-methionine-dependent methyltransferases"/>
    <property type="match status" value="2"/>
</dbReference>
<organism evidence="1 2">
    <name type="scientific">Nisaea acidiphila</name>
    <dbReference type="NCBI Taxonomy" id="1862145"/>
    <lineage>
        <taxon>Bacteria</taxon>
        <taxon>Pseudomonadati</taxon>
        <taxon>Pseudomonadota</taxon>
        <taxon>Alphaproteobacteria</taxon>
        <taxon>Rhodospirillales</taxon>
        <taxon>Thalassobaculaceae</taxon>
        <taxon>Nisaea</taxon>
    </lineage>
</organism>
<keyword evidence="2" id="KW-1185">Reference proteome</keyword>
<dbReference type="PANTHER" id="PTHR47473:SF1">
    <property type="entry name" value="METHYLTRANSFERASE DOMAIN-CONTAINING PROTEIN"/>
    <property type="match status" value="1"/>
</dbReference>
<dbReference type="PANTHER" id="PTHR47473">
    <property type="entry name" value="BTA1P"/>
    <property type="match status" value="1"/>
</dbReference>
<evidence type="ECO:0000313" key="1">
    <source>
        <dbReference type="EMBL" id="UUX49535.1"/>
    </source>
</evidence>
<sequence>MTANPLLQNAVTAGKSHKLTKRGILDRMFTMAFKGFVYPQIWEDPEVDLEALQLTPESRVFTIASGGCNILNYLTERPARIQAVDLNPAHIALTRLKLTALKQLPEHETFFRFFGHADERENKRVYFNDLAPHLDAETRAYWSKRGLRGRRIDMFTRNVYEFGLLGRFIGLLHLIARLHGKNPRHILEAETLQEQRALFDSIIGPIFDSRMVRALCRLPVSFYGLGIPPAQFEALSASAGGDMAGLMRSRLERLACDFSIDDNYFAWQAFGRGYDRHRRQAIPRYLHASNYETLRETAPKVDAVQASMTDFLGESPEDSFDRYILLDAQDWMNAEQLTQLWSEILRTSTPGARVIFRTAGEESPLPGRIPDEILERWDYRAEESEDLCRRDRSSIYGGFHLYIRRD</sequence>
<protein>
    <submittedName>
        <fullName evidence="1">DUF3419 family protein</fullName>
    </submittedName>
</protein>
<dbReference type="InterPro" id="IPR021829">
    <property type="entry name" value="DUF3419"/>
</dbReference>
<gene>
    <name evidence="1" type="ORF">NUH88_19315</name>
</gene>
<evidence type="ECO:0000313" key="2">
    <source>
        <dbReference type="Proteomes" id="UP001060336"/>
    </source>
</evidence>
<dbReference type="Gene3D" id="3.40.50.150">
    <property type="entry name" value="Vaccinia Virus protein VP39"/>
    <property type="match status" value="1"/>
</dbReference>
<dbReference type="Pfam" id="PF11899">
    <property type="entry name" value="DUF3419"/>
    <property type="match status" value="1"/>
</dbReference>
<name>A0A9J7AQM5_9PROT</name>
<proteinExistence type="predicted"/>
<accession>A0A9J7AQM5</accession>
<reference evidence="1" key="1">
    <citation type="submission" date="2022-08" db="EMBL/GenBank/DDBJ databases">
        <title>Nisaea acidiphila sp. nov., isolated from a marine algal debris and emended description of the genus Nisaea Urios et al. 2008.</title>
        <authorList>
            <person name="Kwon K."/>
        </authorList>
    </citation>
    <scope>NUCLEOTIDE SEQUENCE</scope>
    <source>
        <strain evidence="1">MEBiC11861</strain>
    </source>
</reference>
<dbReference type="RefSeq" id="WP_257768261.1">
    <property type="nucleotide sequence ID" value="NZ_CP102480.1"/>
</dbReference>
<dbReference type="InterPro" id="IPR029063">
    <property type="entry name" value="SAM-dependent_MTases_sf"/>
</dbReference>
<dbReference type="KEGG" id="naci:NUH88_19315"/>
<dbReference type="AlphaFoldDB" id="A0A9J7AQM5"/>
<dbReference type="EMBL" id="CP102480">
    <property type="protein sequence ID" value="UUX49535.1"/>
    <property type="molecule type" value="Genomic_DNA"/>
</dbReference>
<dbReference type="Proteomes" id="UP001060336">
    <property type="component" value="Chromosome"/>
</dbReference>